<comment type="caution">
    <text evidence="1">The sequence shown here is derived from an EMBL/GenBank/DDBJ whole genome shotgun (WGS) entry which is preliminary data.</text>
</comment>
<evidence type="ECO:0000313" key="1">
    <source>
        <dbReference type="EMBL" id="EQD61017.1"/>
    </source>
</evidence>
<name>T1AU89_9ZZZZ</name>
<proteinExistence type="predicted"/>
<dbReference type="AlphaFoldDB" id="T1AU89"/>
<feature type="non-terminal residue" evidence="1">
    <location>
        <position position="140"/>
    </location>
</feature>
<accession>T1AU89</accession>
<protein>
    <submittedName>
        <fullName evidence="1">Conjugative relaxase domain protein</fullName>
    </submittedName>
</protein>
<sequence>MPVAILGADSIRRQRTDHAKAAVADVLAGKHEAAIRRLPAIEDKSAQSVLPATATRDERRAAARQDNVKVIKRLASDYAALPTKARASTLVLTSTNADRVALNTAIRTELQSRGELGKGVDVATLHKADLTAQESKRAES</sequence>
<gene>
    <name evidence="1" type="ORF">B1A_09865</name>
</gene>
<organism evidence="1">
    <name type="scientific">mine drainage metagenome</name>
    <dbReference type="NCBI Taxonomy" id="410659"/>
    <lineage>
        <taxon>unclassified sequences</taxon>
        <taxon>metagenomes</taxon>
        <taxon>ecological metagenomes</taxon>
    </lineage>
</organism>
<dbReference type="EMBL" id="AUZX01007024">
    <property type="protein sequence ID" value="EQD61017.1"/>
    <property type="molecule type" value="Genomic_DNA"/>
</dbReference>
<reference evidence="1" key="1">
    <citation type="submission" date="2013-08" db="EMBL/GenBank/DDBJ databases">
        <authorList>
            <person name="Mendez C."/>
            <person name="Richter M."/>
            <person name="Ferrer M."/>
            <person name="Sanchez J."/>
        </authorList>
    </citation>
    <scope>NUCLEOTIDE SEQUENCE</scope>
</reference>
<reference evidence="1" key="2">
    <citation type="journal article" date="2014" name="ISME J.">
        <title>Microbial stratification in low pH oxic and suboxic macroscopic growths along an acid mine drainage.</title>
        <authorList>
            <person name="Mendez-Garcia C."/>
            <person name="Mesa V."/>
            <person name="Sprenger R.R."/>
            <person name="Richter M."/>
            <person name="Diez M.S."/>
            <person name="Solano J."/>
            <person name="Bargiela R."/>
            <person name="Golyshina O.V."/>
            <person name="Manteca A."/>
            <person name="Ramos J.L."/>
            <person name="Gallego J.R."/>
            <person name="Llorente I."/>
            <person name="Martins Dos Santos V.A."/>
            <person name="Jensen O.N."/>
            <person name="Pelaez A.I."/>
            <person name="Sanchez J."/>
            <person name="Ferrer M."/>
        </authorList>
    </citation>
    <scope>NUCLEOTIDE SEQUENCE</scope>
</reference>